<reference evidence="1" key="1">
    <citation type="submission" date="2023-03" db="EMBL/GenBank/DDBJ databases">
        <title>Chromosome-level genomes of two armyworms, Mythimna separata and Mythimna loreyi, provide insights into the biosynthesis and reception of sex pheromones.</title>
        <authorList>
            <person name="Zhao H."/>
        </authorList>
    </citation>
    <scope>NUCLEOTIDE SEQUENCE</scope>
    <source>
        <strain evidence="1">BeijingLab</strain>
    </source>
</reference>
<comment type="caution">
    <text evidence="1">The sequence shown here is derived from an EMBL/GenBank/DDBJ whole genome shotgun (WGS) entry which is preliminary data.</text>
</comment>
<organism evidence="1 2">
    <name type="scientific">Mythimna loreyi</name>
    <dbReference type="NCBI Taxonomy" id="667449"/>
    <lineage>
        <taxon>Eukaryota</taxon>
        <taxon>Metazoa</taxon>
        <taxon>Ecdysozoa</taxon>
        <taxon>Arthropoda</taxon>
        <taxon>Hexapoda</taxon>
        <taxon>Insecta</taxon>
        <taxon>Pterygota</taxon>
        <taxon>Neoptera</taxon>
        <taxon>Endopterygota</taxon>
        <taxon>Lepidoptera</taxon>
        <taxon>Glossata</taxon>
        <taxon>Ditrysia</taxon>
        <taxon>Noctuoidea</taxon>
        <taxon>Noctuidae</taxon>
        <taxon>Noctuinae</taxon>
        <taxon>Hadenini</taxon>
        <taxon>Mythimna</taxon>
    </lineage>
</organism>
<name>A0ACC2QQK2_9NEOP</name>
<sequence length="1553" mass="177913">MKKLKRCRCRQRAWDEKRVGNMDANKRLLLQKHQQDIIDDLEVPYIYDELYTKQVISAEEFDHILNLTSRVEQARFLLESLIRNGTNGSYEAFVDSLHKDYKWLWEKLAIENNNPMPNDSFEDSLSRGDVPRLPEHHVRRTKVEQNVADSLKVLTRHKILVLHGMSGSGKTCVVLSALRDNPDLVTNNFNGVVFWVNFGNCKTDDDIIFQQSKLLRKASSMYAQHSYMNSSISMSSIGSNGDSHSSSNYEWTMIDLKDKLKAQFSEQPLKECLLVLDEVNDKKCLEAFDIGCKILVTTRDTNVVASYHPQIIKIENSLEEKESLEIFALSLDVLVSKLPWQAKKIHEICKGSPFNIGLIGAQLAENRERLIDDPRRWNYYVKELKKKNHFSFISINQSYNPMKTIEVCINSLNDSVLPLFKKLKILPDNVKVSAKVLSKLWNKEASQVETIMKELRSKSLIIEYYDREQRNYMYEIHDLIMKYLKSQGEDDSKKLHSEFLNSYHYNSNSPPLEIIDDGYIAFYIGYHIKHTDNYHDKWALFHKLFLNLKFLGNKVRLTGPADVMSDLQNYEANIVQHELDKELINNIKAFLSTHGNDLYHYPCTDIIQSILQNESKGILYSKALQIAQENCNNNELYFDFLHEQNVDEIKPSTIDVKEKITAVCFLRDYVLVGTNSGIIKFFHIFTNKLRKELRGTGSPIKWIGVSCTKNPPIVAALAYDGVIKLWYVDDVESEETDDIIEEEPEEVYNNTYADTEQIQGSYLNCRWSNNEEYLIMHTNRKIIFYNPSPNERNKVFRTIQDFERDREILCCIPWNYDKNVIVVTHGNSEYNVEVIDLKTRERVIMFEETDIVLDMITVPRSNKIITLKPNEIMEHEITVNTNALKSNTCRYRRVIVSDDIKEKTYFLAIAVNKTGTLLFVATDDSRVVCVDLKTYTRNFDLDNRRGNVVAMAVSEMMWDEFEPGSDVLLTGTGSIEDSAKVWYLDASYVSQTAQRNGRVRLTTNFDVSFVNPLSPHTPNSTTPNSGTESANTTPRRHQSFNHREVPKTLLKNSMSLDRSSLKPLNLKGICNNNDGVLQPLLAVVDDKSNIQVMRGRKVLTEIIEKTDEYITRVKISPCNQYIIYGLKSGAVKKYTLRTKENVAIMDVYSPVQYLNFVNPELLIVAGKNTCLMAYRLTSYGDWKPEMMQRGNNNLGSQEILNDIQGVKKKNGHLERLSSSSSETSISSKDRAFPNGDHKSLCKGSGLVECFYVKDLGLITVEFNATIKLWDNNLKLQTILNGRQSDVFITSAALQNNVLVICEKKNKAFHTYELEKGDKVQLQTIQEYKLNNVIVSCELTSDGNILALGLDSGMVVVWNVRVGRQLSLLKHHKSKVLWCSFSPVPLRSSRSSMSSSPHPLQSPYHFSSPQDDDLDSEQPPLVLVTMATEIVWWNITEVRKTQKNKIVNRSYNAMTPIGSPLESRTPNVNNNSNTASSSCNFFFGDSYLPQQCWKIIWKGKTCKQGSKRKEILACIKLSGMNAKRLSHDDKFSCFVTVDNPGHIHIMNVMRANNT</sequence>
<accession>A0ACC2QQK2</accession>
<dbReference type="Proteomes" id="UP001231649">
    <property type="component" value="Chromosome 14"/>
</dbReference>
<evidence type="ECO:0000313" key="1">
    <source>
        <dbReference type="EMBL" id="KAJ8723245.1"/>
    </source>
</evidence>
<evidence type="ECO:0000313" key="2">
    <source>
        <dbReference type="Proteomes" id="UP001231649"/>
    </source>
</evidence>
<gene>
    <name evidence="1" type="ORF">PYW08_003157</name>
</gene>
<proteinExistence type="predicted"/>
<keyword evidence="2" id="KW-1185">Reference proteome</keyword>
<protein>
    <submittedName>
        <fullName evidence="1">Uncharacterized protein</fullName>
    </submittedName>
</protein>
<dbReference type="EMBL" id="CM056790">
    <property type="protein sequence ID" value="KAJ8723245.1"/>
    <property type="molecule type" value="Genomic_DNA"/>
</dbReference>